<keyword evidence="5" id="KW-1185">Reference proteome</keyword>
<reference evidence="4 5" key="1">
    <citation type="submission" date="2014-05" db="EMBL/GenBank/DDBJ databases">
        <title>Draft Genome Sequence of Kitasatospora cheerisanensis KCTC 2395.</title>
        <authorList>
            <person name="Nam D.H."/>
        </authorList>
    </citation>
    <scope>NUCLEOTIDE SEQUENCE [LARGE SCALE GENOMIC DNA]</scope>
    <source>
        <strain evidence="4 5">KCTC 2395</strain>
    </source>
</reference>
<accession>A0A066YGG2</accession>
<dbReference type="FunFam" id="2.30.180.10:FF:000019">
    <property type="entry name" value="Cell surface lipoprotein"/>
    <property type="match status" value="1"/>
</dbReference>
<dbReference type="GO" id="GO:0050839">
    <property type="term" value="F:cell adhesion molecule binding"/>
    <property type="evidence" value="ECO:0007669"/>
    <property type="project" value="TreeGrafter"/>
</dbReference>
<dbReference type="HOGENOM" id="CLU_031281_3_1_11"/>
<comment type="caution">
    <text evidence="4">The sequence shown here is derived from an EMBL/GenBank/DDBJ whole genome shotgun (WGS) entry which is preliminary data.</text>
</comment>
<evidence type="ECO:0000313" key="4">
    <source>
        <dbReference type="EMBL" id="KDN80583.1"/>
    </source>
</evidence>
<dbReference type="Gene3D" id="2.30.180.10">
    <property type="entry name" value="FAS1 domain"/>
    <property type="match status" value="1"/>
</dbReference>
<protein>
    <submittedName>
        <fullName evidence="4">Fasciclin</fullName>
    </submittedName>
</protein>
<dbReference type="PANTHER" id="PTHR10900:SF77">
    <property type="entry name" value="FI19380P1"/>
    <property type="match status" value="1"/>
</dbReference>
<dbReference type="PATRIC" id="fig|1348663.4.peg.7379"/>
<dbReference type="GO" id="GO:0031012">
    <property type="term" value="C:extracellular matrix"/>
    <property type="evidence" value="ECO:0007669"/>
    <property type="project" value="TreeGrafter"/>
</dbReference>
<dbReference type="EMBL" id="JNBY01000169">
    <property type="protein sequence ID" value="KDN80583.1"/>
    <property type="molecule type" value="Genomic_DNA"/>
</dbReference>
<dbReference type="GO" id="GO:0030198">
    <property type="term" value="P:extracellular matrix organization"/>
    <property type="evidence" value="ECO:0007669"/>
    <property type="project" value="TreeGrafter"/>
</dbReference>
<proteinExistence type="predicted"/>
<evidence type="ECO:0000256" key="1">
    <source>
        <dbReference type="ARBA" id="ARBA00022729"/>
    </source>
</evidence>
<sequence>MSVAIRNRRTFTVLLAAGALAATLSACSTASDTGSSSAAAPMSGGSASSAAMSGGTASSAATAEQPFGSACAAVPKDGAGSFTGMAKDPVATAASNNPLLSTLVAAVKQAGLVDTLNSAQNITVFAPTNDAFAKIPKADLDALLADKGKLTKVLTYHVAPERLAPNSLAGTHKTLEGGDLTTSGTRASLTVNGNSKVLCGNVQTANATVYIVDTVLMPTS</sequence>
<dbReference type="Proteomes" id="UP000027178">
    <property type="component" value="Unassembled WGS sequence"/>
</dbReference>
<dbReference type="InterPro" id="IPR036378">
    <property type="entry name" value="FAS1_dom_sf"/>
</dbReference>
<dbReference type="GO" id="GO:0007155">
    <property type="term" value="P:cell adhesion"/>
    <property type="evidence" value="ECO:0007669"/>
    <property type="project" value="TreeGrafter"/>
</dbReference>
<dbReference type="AlphaFoldDB" id="A0A066YGG2"/>
<dbReference type="Pfam" id="PF02469">
    <property type="entry name" value="Fasciclin"/>
    <property type="match status" value="1"/>
</dbReference>
<dbReference type="PROSITE" id="PS51318">
    <property type="entry name" value="TAT"/>
    <property type="match status" value="1"/>
</dbReference>
<organism evidence="4 5">
    <name type="scientific">Kitasatospora cheerisanensis KCTC 2395</name>
    <dbReference type="NCBI Taxonomy" id="1348663"/>
    <lineage>
        <taxon>Bacteria</taxon>
        <taxon>Bacillati</taxon>
        <taxon>Actinomycetota</taxon>
        <taxon>Actinomycetes</taxon>
        <taxon>Kitasatosporales</taxon>
        <taxon>Streptomycetaceae</taxon>
        <taxon>Kitasatospora</taxon>
    </lineage>
</organism>
<dbReference type="PANTHER" id="PTHR10900">
    <property type="entry name" value="PERIOSTIN-RELATED"/>
    <property type="match status" value="1"/>
</dbReference>
<dbReference type="PROSITE" id="PS50213">
    <property type="entry name" value="FAS1"/>
    <property type="match status" value="1"/>
</dbReference>
<evidence type="ECO:0000256" key="2">
    <source>
        <dbReference type="SAM" id="SignalP"/>
    </source>
</evidence>
<feature type="chain" id="PRO_5039376033" evidence="2">
    <location>
        <begin position="31"/>
        <end position="220"/>
    </location>
</feature>
<dbReference type="InterPro" id="IPR006311">
    <property type="entry name" value="TAT_signal"/>
</dbReference>
<dbReference type="RefSeq" id="WP_035870271.1">
    <property type="nucleotide sequence ID" value="NZ_KK853997.1"/>
</dbReference>
<evidence type="ECO:0000313" key="5">
    <source>
        <dbReference type="Proteomes" id="UP000027178"/>
    </source>
</evidence>
<feature type="signal peptide" evidence="2">
    <location>
        <begin position="1"/>
        <end position="30"/>
    </location>
</feature>
<dbReference type="SMART" id="SM00554">
    <property type="entry name" value="FAS1"/>
    <property type="match status" value="1"/>
</dbReference>
<keyword evidence="1 2" id="KW-0732">Signal</keyword>
<dbReference type="GO" id="GO:0005615">
    <property type="term" value="C:extracellular space"/>
    <property type="evidence" value="ECO:0007669"/>
    <property type="project" value="TreeGrafter"/>
</dbReference>
<dbReference type="eggNOG" id="COG2335">
    <property type="taxonomic scope" value="Bacteria"/>
</dbReference>
<dbReference type="InterPro" id="IPR050904">
    <property type="entry name" value="Adhesion/Biosynth-related"/>
</dbReference>
<dbReference type="PROSITE" id="PS51257">
    <property type="entry name" value="PROKAR_LIPOPROTEIN"/>
    <property type="match status" value="1"/>
</dbReference>
<gene>
    <name evidence="4" type="ORF">KCH_76320</name>
</gene>
<dbReference type="InterPro" id="IPR000782">
    <property type="entry name" value="FAS1_domain"/>
</dbReference>
<feature type="domain" description="FAS1" evidence="3">
    <location>
        <begin position="87"/>
        <end position="216"/>
    </location>
</feature>
<evidence type="ECO:0000259" key="3">
    <source>
        <dbReference type="PROSITE" id="PS50213"/>
    </source>
</evidence>
<dbReference type="SUPFAM" id="SSF82153">
    <property type="entry name" value="FAS1 domain"/>
    <property type="match status" value="1"/>
</dbReference>
<name>A0A066YGG2_9ACTN</name>